<sequence length="470" mass="50164">MADDDEEVGSNQDAYGILAKSLGGSEGAILQLMKQRQAGVGAQQQKLMDMMQQQEGPLSQTGMSDYQKAAMMFQAAGALAKPTRSGGLSGLMEGVGGAGEALAGPLSKADEAQRQRQQQLQQLQLARQKLAVEMSGNQGVSPSDMMKLVEMKRANEEDAETFKKDDVDGKPVLVGSRGTIKPFDYKAAGLDQAAIPNSKLTGEEYLATIQEQDPAFAAKVKAVAEGRLAMPPTSSRSPEAQKLLQAVTQYDPEGVNDVSTGARRKLFTSFTAGEDANQIKSLNTVMGHLGKLQQTSIALNNSSYPTLNSFMNAVSVQTGANPVTNFNVTKKAVADELSTVLKGRATEGEVKRWNEAINAAQSPDQLQGAIETAMDLIEGRMQALGNKYEAGMNYKYKTNGGITLLSSDAQKAYNKIKSTSVVTGKSEEGQKTEPAKTPEGKTVTRTGMVNSGPNAGKRVILYSDGTREYQ</sequence>
<evidence type="ECO:0000256" key="1">
    <source>
        <dbReference type="SAM" id="MobiDB-lite"/>
    </source>
</evidence>
<reference evidence="2" key="1">
    <citation type="submission" date="2020-04" db="EMBL/GenBank/DDBJ databases">
        <authorList>
            <person name="Chiriac C."/>
            <person name="Salcher M."/>
            <person name="Ghai R."/>
            <person name="Kavagutti S V."/>
        </authorList>
    </citation>
    <scope>NUCLEOTIDE SEQUENCE</scope>
</reference>
<accession>A0A6J5L965</accession>
<feature type="compositionally biased region" description="Polar residues" evidence="1">
    <location>
        <begin position="443"/>
        <end position="453"/>
    </location>
</feature>
<name>A0A6J5L965_9CAUD</name>
<organism evidence="2">
    <name type="scientific">uncultured Caudovirales phage</name>
    <dbReference type="NCBI Taxonomy" id="2100421"/>
    <lineage>
        <taxon>Viruses</taxon>
        <taxon>Duplodnaviria</taxon>
        <taxon>Heunggongvirae</taxon>
        <taxon>Uroviricota</taxon>
        <taxon>Caudoviricetes</taxon>
        <taxon>Peduoviridae</taxon>
        <taxon>Maltschvirus</taxon>
        <taxon>Maltschvirus maltsch</taxon>
    </lineage>
</organism>
<feature type="region of interest" description="Disordered" evidence="1">
    <location>
        <begin position="420"/>
        <end position="470"/>
    </location>
</feature>
<protein>
    <submittedName>
        <fullName evidence="2">Uncharacterized protein</fullName>
    </submittedName>
</protein>
<feature type="compositionally biased region" description="Basic and acidic residues" evidence="1">
    <location>
        <begin position="425"/>
        <end position="439"/>
    </location>
</feature>
<proteinExistence type="predicted"/>
<gene>
    <name evidence="2" type="ORF">UFOVP122_61</name>
</gene>
<dbReference type="EMBL" id="LR796248">
    <property type="protein sequence ID" value="CAB4131178.1"/>
    <property type="molecule type" value="Genomic_DNA"/>
</dbReference>
<evidence type="ECO:0000313" key="2">
    <source>
        <dbReference type="EMBL" id="CAB4131178.1"/>
    </source>
</evidence>